<proteinExistence type="predicted"/>
<dbReference type="GO" id="GO:0005829">
    <property type="term" value="C:cytosol"/>
    <property type="evidence" value="ECO:0007669"/>
    <property type="project" value="TreeGrafter"/>
</dbReference>
<dbReference type="Gene3D" id="3.30.1330.30">
    <property type="match status" value="1"/>
</dbReference>
<evidence type="ECO:0000313" key="4">
    <source>
        <dbReference type="EMBL" id="NDY94731.1"/>
    </source>
</evidence>
<dbReference type="InterPro" id="IPR004441">
    <property type="entry name" value="rRNA_MeTrfase_TrmH"/>
</dbReference>
<dbReference type="AlphaFoldDB" id="A0A845V3A0"/>
<dbReference type="InterPro" id="IPR001537">
    <property type="entry name" value="SpoU_MeTrfase"/>
</dbReference>
<feature type="domain" description="RNA 2-O ribose methyltransferase substrate binding" evidence="3">
    <location>
        <begin position="5"/>
        <end position="79"/>
    </location>
</feature>
<sequence length="244" mass="26054">MRREMAMGVNAVSGLLDVAPERIVRVWLNPSSDRLTRLGQDLSAAGISIEHCDTRALDRRSDGIRHQGVIVEFRPREPLTESGLEQLLERQERPLLLVLDGVSDPHNLGACIRSAAAAGASAVVVPKNRAAGLTAASRRAAAGATERIPFAIVTNLARSLRMIGDYGLWRVGLAGDAESTLYEADLDGAAALVMGSEERGMRRLTREQCDQLVRIPMPGAIESLNVSVAAGVALFEALRARGGA</sequence>
<dbReference type="GO" id="GO:0003723">
    <property type="term" value="F:RNA binding"/>
    <property type="evidence" value="ECO:0007669"/>
    <property type="project" value="InterPro"/>
</dbReference>
<dbReference type="RefSeq" id="WP_164210116.1">
    <property type="nucleotide sequence ID" value="NZ_JAAGSC010000031.1"/>
</dbReference>
<keyword evidence="1 4" id="KW-0489">Methyltransferase</keyword>
<protein>
    <submittedName>
        <fullName evidence="4">23S rRNA (Guanosine(2251)-2'-O)-methyltransferase RlmB</fullName>
    </submittedName>
</protein>
<dbReference type="InterPro" id="IPR029064">
    <property type="entry name" value="Ribosomal_eL30-like_sf"/>
</dbReference>
<gene>
    <name evidence="4" type="primary">rlmB</name>
    <name evidence="4" type="ORF">G3I74_03180</name>
</gene>
<dbReference type="SUPFAM" id="SSF55315">
    <property type="entry name" value="L30e-like"/>
    <property type="match status" value="1"/>
</dbReference>
<dbReference type="InterPro" id="IPR013123">
    <property type="entry name" value="SpoU_subst-bd"/>
</dbReference>
<evidence type="ECO:0000313" key="5">
    <source>
        <dbReference type="Proteomes" id="UP000484885"/>
    </source>
</evidence>
<dbReference type="SUPFAM" id="SSF75217">
    <property type="entry name" value="alpha/beta knot"/>
    <property type="match status" value="1"/>
</dbReference>
<dbReference type="CDD" id="cd18103">
    <property type="entry name" value="SpoU-like_RlmB"/>
    <property type="match status" value="1"/>
</dbReference>
<dbReference type="EMBL" id="JAAGSC010000031">
    <property type="protein sequence ID" value="NDY94731.1"/>
    <property type="molecule type" value="Genomic_DNA"/>
</dbReference>
<dbReference type="InterPro" id="IPR029028">
    <property type="entry name" value="Alpha/beta_knot_MTases"/>
</dbReference>
<reference evidence="4 5" key="1">
    <citation type="submission" date="2020-02" db="EMBL/GenBank/DDBJ databases">
        <authorList>
            <person name="Zhang X.-Y."/>
        </authorList>
    </citation>
    <scope>NUCLEOTIDE SEQUENCE [LARGE SCALE GENOMIC DNA]</scope>
    <source>
        <strain evidence="4 5">C33</strain>
    </source>
</reference>
<dbReference type="InterPro" id="IPR029026">
    <property type="entry name" value="tRNA_m1G_MTases_N"/>
</dbReference>
<evidence type="ECO:0000256" key="1">
    <source>
        <dbReference type="ARBA" id="ARBA00022603"/>
    </source>
</evidence>
<dbReference type="Pfam" id="PF08032">
    <property type="entry name" value="SpoU_sub_bind"/>
    <property type="match status" value="1"/>
</dbReference>
<dbReference type="PANTHER" id="PTHR46429:SF1">
    <property type="entry name" value="23S RRNA (GUANOSINE-2'-O-)-METHYLTRANSFERASE RLMB"/>
    <property type="match status" value="1"/>
</dbReference>
<name>A0A845V3A0_9GAMM</name>
<comment type="caution">
    <text evidence="4">The sequence shown here is derived from an EMBL/GenBank/DDBJ whole genome shotgun (WGS) entry which is preliminary data.</text>
</comment>
<dbReference type="SMART" id="SM00967">
    <property type="entry name" value="SpoU_sub_bind"/>
    <property type="match status" value="1"/>
</dbReference>
<dbReference type="NCBIfam" id="TIGR00186">
    <property type="entry name" value="rRNA_methyl_3"/>
    <property type="match status" value="1"/>
</dbReference>
<dbReference type="GO" id="GO:0070039">
    <property type="term" value="F:rRNA (guanosine-2'-O-)-methyltransferase activity"/>
    <property type="evidence" value="ECO:0007669"/>
    <property type="project" value="TreeGrafter"/>
</dbReference>
<evidence type="ECO:0000256" key="2">
    <source>
        <dbReference type="ARBA" id="ARBA00022679"/>
    </source>
</evidence>
<keyword evidence="2 4" id="KW-0808">Transferase</keyword>
<dbReference type="Pfam" id="PF00588">
    <property type="entry name" value="SpoU_methylase"/>
    <property type="match status" value="1"/>
</dbReference>
<accession>A0A845V3A0</accession>
<dbReference type="Proteomes" id="UP000484885">
    <property type="component" value="Unassembled WGS sequence"/>
</dbReference>
<evidence type="ECO:0000259" key="3">
    <source>
        <dbReference type="SMART" id="SM00967"/>
    </source>
</evidence>
<organism evidence="4 5">
    <name type="scientific">Wenzhouxiangella limi</name>
    <dbReference type="NCBI Taxonomy" id="2707351"/>
    <lineage>
        <taxon>Bacteria</taxon>
        <taxon>Pseudomonadati</taxon>
        <taxon>Pseudomonadota</taxon>
        <taxon>Gammaproteobacteria</taxon>
        <taxon>Chromatiales</taxon>
        <taxon>Wenzhouxiangellaceae</taxon>
        <taxon>Wenzhouxiangella</taxon>
    </lineage>
</organism>
<dbReference type="PANTHER" id="PTHR46429">
    <property type="entry name" value="23S RRNA (GUANOSINE-2'-O-)-METHYLTRANSFERASE RLMB"/>
    <property type="match status" value="1"/>
</dbReference>
<dbReference type="Gene3D" id="3.40.1280.10">
    <property type="match status" value="1"/>
</dbReference>
<keyword evidence="5" id="KW-1185">Reference proteome</keyword>